<reference evidence="1 2" key="1">
    <citation type="journal article" date="2017" name="BMC Genomics">
        <title>Genomic analysis of methanogenic archaea reveals a shift towards energy conservation.</title>
        <authorList>
            <person name="Gilmore S.P."/>
            <person name="Henske J.K."/>
            <person name="Sexton J.A."/>
            <person name="Solomon K.V."/>
            <person name="Seppala S."/>
            <person name="Yoo J.I."/>
            <person name="Huyett L.M."/>
            <person name="Pressman A."/>
            <person name="Cogan J.Z."/>
            <person name="Kivenson V."/>
            <person name="Peng X."/>
            <person name="Tan Y."/>
            <person name="Valentine D.L."/>
            <person name="O'Malley M.A."/>
        </authorList>
    </citation>
    <scope>NUCLEOTIDE SEQUENCE [LARGE SCALE GENOMIC DNA]</scope>
    <source>
        <strain evidence="1 2">M.o.H.</strain>
    </source>
</reference>
<gene>
    <name evidence="1" type="ORF">ASJ80_08420</name>
</gene>
<evidence type="ECO:0008006" key="3">
    <source>
        <dbReference type="Google" id="ProtNLM"/>
    </source>
</evidence>
<keyword evidence="2" id="KW-1185">Reference proteome</keyword>
<sequence>MSADKVTKVISEKETERVLKNLEYVEKTLNQAQVDITKFNSQASKLSSTVSRQSILERSLSNGKMYSGRELSYKELNNLSKDLEKYKQTHIEDQLWQDANKNAIENGLDPVMTHKVWVWSQLEKTRHSGMEGVTVGIDEMFDVVNDVTGDTDQLRFPRDVENDSNGCSNVCNCGCDVEYVKLD</sequence>
<organism evidence="1 2">
    <name type="scientific">Methanobacterium bryantii</name>
    <dbReference type="NCBI Taxonomy" id="2161"/>
    <lineage>
        <taxon>Archaea</taxon>
        <taxon>Methanobacteriati</taxon>
        <taxon>Methanobacteriota</taxon>
        <taxon>Methanomada group</taxon>
        <taxon>Methanobacteria</taxon>
        <taxon>Methanobacteriales</taxon>
        <taxon>Methanobacteriaceae</taxon>
        <taxon>Methanobacterium</taxon>
    </lineage>
</organism>
<evidence type="ECO:0000313" key="1">
    <source>
        <dbReference type="EMBL" id="PAV05747.1"/>
    </source>
</evidence>
<proteinExistence type="predicted"/>
<dbReference type="Proteomes" id="UP000217784">
    <property type="component" value="Unassembled WGS sequence"/>
</dbReference>
<name>A0A2A2H8N4_METBR</name>
<accession>A0A2A2H8N4</accession>
<evidence type="ECO:0000313" key="2">
    <source>
        <dbReference type="Proteomes" id="UP000217784"/>
    </source>
</evidence>
<protein>
    <recommendedName>
        <fullName evidence="3">Phage head morphogenesis domain-containing protein</fullName>
    </recommendedName>
</protein>
<dbReference type="AlphaFoldDB" id="A0A2A2H8N4"/>
<dbReference type="EMBL" id="LMVM01000002">
    <property type="protein sequence ID" value="PAV05747.1"/>
    <property type="molecule type" value="Genomic_DNA"/>
</dbReference>
<comment type="caution">
    <text evidence="1">The sequence shown here is derived from an EMBL/GenBank/DDBJ whole genome shotgun (WGS) entry which is preliminary data.</text>
</comment>